<accession>A0A176WQZ3</accession>
<feature type="compositionally biased region" description="Polar residues" evidence="1">
    <location>
        <begin position="1"/>
        <end position="12"/>
    </location>
</feature>
<sequence length="296" mass="33440">MSASSSFQQDPNQIKVLKSAKTKSGLPQAPSALEQSREESSAQGTSGQSPSAQTHLEQEVADEGKKEETRVPSAQTPSAVDAFGNSSTGKCRRRKSEIFHSFGDIGKTWSGGRGRGSCATQLQRIAEDFCGDIDPRHQRRHGVGRGRRSVGARNRTRIKVATNPELIALDQKYRQLKERYDFLQEQFTISRRLQKAALQLRDELVSKFQREFEELRAKVQMEFIFEQAQNKIMAEELVRQTRLLEHSELAQKADEELLRRLQSQCDELRVWRAEAKLELVEFEDHSQHAGGVSSAS</sequence>
<feature type="compositionally biased region" description="Polar residues" evidence="1">
    <location>
        <begin position="72"/>
        <end position="89"/>
    </location>
</feature>
<evidence type="ECO:0000313" key="2">
    <source>
        <dbReference type="EMBL" id="OAE34716.1"/>
    </source>
</evidence>
<evidence type="ECO:0000256" key="1">
    <source>
        <dbReference type="SAM" id="MobiDB-lite"/>
    </source>
</evidence>
<dbReference type="AlphaFoldDB" id="A0A176WQZ3"/>
<protein>
    <submittedName>
        <fullName evidence="2">Uncharacterized protein</fullName>
    </submittedName>
</protein>
<dbReference type="EMBL" id="LVLJ01000345">
    <property type="protein sequence ID" value="OAE34716.1"/>
    <property type="molecule type" value="Genomic_DNA"/>
</dbReference>
<reference evidence="2" key="1">
    <citation type="submission" date="2016-03" db="EMBL/GenBank/DDBJ databases">
        <title>Mechanisms controlling the formation of the plant cell surface in tip-growing cells are functionally conserved among land plants.</title>
        <authorList>
            <person name="Honkanen S."/>
            <person name="Jones V.A."/>
            <person name="Morieri G."/>
            <person name="Champion C."/>
            <person name="Hetherington A.J."/>
            <person name="Kelly S."/>
            <person name="Saint-Marcoux D."/>
            <person name="Proust H."/>
            <person name="Prescott H."/>
            <person name="Dolan L."/>
        </authorList>
    </citation>
    <scope>NUCLEOTIDE SEQUENCE [LARGE SCALE GENOMIC DNA]</scope>
    <source>
        <tissue evidence="2">Whole gametophyte</tissue>
    </source>
</reference>
<comment type="caution">
    <text evidence="2">The sequence shown here is derived from an EMBL/GenBank/DDBJ whole genome shotgun (WGS) entry which is preliminary data.</text>
</comment>
<keyword evidence="3" id="KW-1185">Reference proteome</keyword>
<evidence type="ECO:0000313" key="3">
    <source>
        <dbReference type="Proteomes" id="UP000077202"/>
    </source>
</evidence>
<organism evidence="2 3">
    <name type="scientific">Marchantia polymorpha subsp. ruderalis</name>
    <dbReference type="NCBI Taxonomy" id="1480154"/>
    <lineage>
        <taxon>Eukaryota</taxon>
        <taxon>Viridiplantae</taxon>
        <taxon>Streptophyta</taxon>
        <taxon>Embryophyta</taxon>
        <taxon>Marchantiophyta</taxon>
        <taxon>Marchantiopsida</taxon>
        <taxon>Marchantiidae</taxon>
        <taxon>Marchantiales</taxon>
        <taxon>Marchantiaceae</taxon>
        <taxon>Marchantia</taxon>
    </lineage>
</organism>
<feature type="compositionally biased region" description="Basic and acidic residues" evidence="1">
    <location>
        <begin position="56"/>
        <end position="70"/>
    </location>
</feature>
<dbReference type="Proteomes" id="UP000077202">
    <property type="component" value="Unassembled WGS sequence"/>
</dbReference>
<name>A0A176WQZ3_MARPO</name>
<feature type="compositionally biased region" description="Polar residues" evidence="1">
    <location>
        <begin position="41"/>
        <end position="55"/>
    </location>
</feature>
<gene>
    <name evidence="2" type="ORF">AXG93_265s1010</name>
</gene>
<proteinExistence type="predicted"/>
<feature type="region of interest" description="Disordered" evidence="1">
    <location>
        <begin position="1"/>
        <end position="90"/>
    </location>
</feature>